<proteinExistence type="inferred from homology"/>
<dbReference type="AlphaFoldDB" id="A0A7V8NUB4"/>
<evidence type="ECO:0000256" key="4">
    <source>
        <dbReference type="ARBA" id="ARBA00022692"/>
    </source>
</evidence>
<dbReference type="Gene3D" id="1.20.1510.10">
    <property type="entry name" value="Cation efflux protein transmembrane domain"/>
    <property type="match status" value="1"/>
</dbReference>
<evidence type="ECO:0000256" key="5">
    <source>
        <dbReference type="ARBA" id="ARBA00022906"/>
    </source>
</evidence>
<dbReference type="SUPFAM" id="SSF161111">
    <property type="entry name" value="Cation efflux protein transmembrane domain-like"/>
    <property type="match status" value="1"/>
</dbReference>
<reference evidence="12" key="1">
    <citation type="submission" date="2020-06" db="EMBL/GenBank/DDBJ databases">
        <title>Legume-microbial interactions unlock mineral nutrients during tropical forest succession.</title>
        <authorList>
            <person name="Epihov D.Z."/>
        </authorList>
    </citation>
    <scope>NUCLEOTIDE SEQUENCE [LARGE SCALE GENOMIC DNA]</scope>
    <source>
        <strain evidence="12">Pan2503</strain>
    </source>
</reference>
<dbReference type="Proteomes" id="UP000567293">
    <property type="component" value="Unassembled WGS sequence"/>
</dbReference>
<dbReference type="InterPro" id="IPR058533">
    <property type="entry name" value="Cation_efflux_TM"/>
</dbReference>
<evidence type="ECO:0000256" key="7">
    <source>
        <dbReference type="ARBA" id="ARBA00023065"/>
    </source>
</evidence>
<evidence type="ECO:0000256" key="3">
    <source>
        <dbReference type="ARBA" id="ARBA00022448"/>
    </source>
</evidence>
<evidence type="ECO:0000256" key="6">
    <source>
        <dbReference type="ARBA" id="ARBA00022989"/>
    </source>
</evidence>
<dbReference type="NCBIfam" id="TIGR01297">
    <property type="entry name" value="CDF"/>
    <property type="match status" value="1"/>
</dbReference>
<dbReference type="Pfam" id="PF01545">
    <property type="entry name" value="Cation_efflux"/>
    <property type="match status" value="1"/>
</dbReference>
<keyword evidence="8 9" id="KW-0472">Membrane</keyword>
<keyword evidence="5" id="KW-0862">Zinc</keyword>
<feature type="domain" description="Cation efflux protein cytoplasmic" evidence="11">
    <location>
        <begin position="234"/>
        <end position="309"/>
    </location>
</feature>
<evidence type="ECO:0000313" key="12">
    <source>
        <dbReference type="EMBL" id="MBA0087679.1"/>
    </source>
</evidence>
<keyword evidence="3" id="KW-0813">Transport</keyword>
<dbReference type="InterPro" id="IPR027470">
    <property type="entry name" value="Cation_efflux_CTD"/>
</dbReference>
<comment type="similarity">
    <text evidence="2">Belongs to the cation diffusion facilitator (CDF) transporter (TC 2.A.4) family. SLC30A subfamily.</text>
</comment>
<keyword evidence="5" id="KW-0864">Zinc transport</keyword>
<name>A0A7V8NUB4_9BACT</name>
<evidence type="ECO:0000256" key="8">
    <source>
        <dbReference type="ARBA" id="ARBA00023136"/>
    </source>
</evidence>
<keyword evidence="4 9" id="KW-0812">Transmembrane</keyword>
<organism evidence="12 13">
    <name type="scientific">Candidatus Acidiferrum panamense</name>
    <dbReference type="NCBI Taxonomy" id="2741543"/>
    <lineage>
        <taxon>Bacteria</taxon>
        <taxon>Pseudomonadati</taxon>
        <taxon>Acidobacteriota</taxon>
        <taxon>Terriglobia</taxon>
        <taxon>Candidatus Acidiferrales</taxon>
        <taxon>Candidatus Acidiferrum</taxon>
    </lineage>
</organism>
<dbReference type="GO" id="GO:0005385">
    <property type="term" value="F:zinc ion transmembrane transporter activity"/>
    <property type="evidence" value="ECO:0007669"/>
    <property type="project" value="TreeGrafter"/>
</dbReference>
<dbReference type="InterPro" id="IPR002524">
    <property type="entry name" value="Cation_efflux"/>
</dbReference>
<dbReference type="Pfam" id="PF16916">
    <property type="entry name" value="ZT_dimer"/>
    <property type="match status" value="1"/>
</dbReference>
<comment type="caution">
    <text evidence="12">The sequence shown here is derived from an EMBL/GenBank/DDBJ whole genome shotgun (WGS) entry which is preliminary data.</text>
</comment>
<evidence type="ECO:0000313" key="13">
    <source>
        <dbReference type="Proteomes" id="UP000567293"/>
    </source>
</evidence>
<dbReference type="PANTHER" id="PTHR11562:SF17">
    <property type="entry name" value="RE54080P-RELATED"/>
    <property type="match status" value="1"/>
</dbReference>
<evidence type="ECO:0000256" key="2">
    <source>
        <dbReference type="ARBA" id="ARBA00008873"/>
    </source>
</evidence>
<feature type="domain" description="Cation efflux protein transmembrane" evidence="10">
    <location>
        <begin position="41"/>
        <end position="229"/>
    </location>
</feature>
<accession>A0A7V8NUB4</accession>
<keyword evidence="7" id="KW-0406">Ion transport</keyword>
<protein>
    <submittedName>
        <fullName evidence="12">Cation transporter</fullName>
    </submittedName>
</protein>
<feature type="transmembrane region" description="Helical" evidence="9">
    <location>
        <begin position="140"/>
        <end position="159"/>
    </location>
</feature>
<evidence type="ECO:0000259" key="11">
    <source>
        <dbReference type="Pfam" id="PF16916"/>
    </source>
</evidence>
<evidence type="ECO:0000256" key="9">
    <source>
        <dbReference type="SAM" id="Phobius"/>
    </source>
</evidence>
<dbReference type="InterPro" id="IPR036837">
    <property type="entry name" value="Cation_efflux_CTD_sf"/>
</dbReference>
<gene>
    <name evidence="12" type="ORF">HRJ53_22065</name>
</gene>
<feature type="transmembrane region" description="Helical" evidence="9">
    <location>
        <begin position="180"/>
        <end position="198"/>
    </location>
</feature>
<dbReference type="GO" id="GO:0005886">
    <property type="term" value="C:plasma membrane"/>
    <property type="evidence" value="ECO:0007669"/>
    <property type="project" value="TreeGrafter"/>
</dbReference>
<comment type="subcellular location">
    <subcellularLocation>
        <location evidence="1">Membrane</location>
        <topology evidence="1">Multi-pass membrane protein</topology>
    </subcellularLocation>
</comment>
<keyword evidence="6 9" id="KW-1133">Transmembrane helix</keyword>
<evidence type="ECO:0000259" key="10">
    <source>
        <dbReference type="Pfam" id="PF01545"/>
    </source>
</evidence>
<feature type="transmembrane region" description="Helical" evidence="9">
    <location>
        <begin position="99"/>
        <end position="124"/>
    </location>
</feature>
<dbReference type="PANTHER" id="PTHR11562">
    <property type="entry name" value="CATION EFFLUX PROTEIN/ ZINC TRANSPORTER"/>
    <property type="match status" value="1"/>
</dbReference>
<keyword evidence="13" id="KW-1185">Reference proteome</keyword>
<evidence type="ECO:0000256" key="1">
    <source>
        <dbReference type="ARBA" id="ARBA00004141"/>
    </source>
</evidence>
<dbReference type="InterPro" id="IPR050681">
    <property type="entry name" value="CDF/SLC30A"/>
</dbReference>
<dbReference type="EMBL" id="JACDQQ010002127">
    <property type="protein sequence ID" value="MBA0087679.1"/>
    <property type="molecule type" value="Genomic_DNA"/>
</dbReference>
<dbReference type="InterPro" id="IPR027469">
    <property type="entry name" value="Cation_efflux_TMD_sf"/>
</dbReference>
<sequence>MPGVVRIHFCAVVSPCSYTRGEVHAHEDISGRTTAQVLRWSLVATLLFVAIQVFSGLRAHSLALLSDAGHNSTDALALLLAWIANYLESKPANEIKTYGYQRAGVLAAFVNALTLVALSAWIFYESAVRLHYPQAVDEDIMLAVSALGLLLNGGIMWALRRARHRDLNVRSAFVHMLGDVLGSIAIMAGAVVIRYTGWVRIDPLLSISIGVLIVWTAWDIIHESLNILLEGLPRGIALQDVIGSMRSVDGVLDVHDLHIWSLGSSTHALSCHVQIEDVPPSASDAILRRLNTMLAGRFHIHHTTVQFEHVSCVISESGCVIPVSPEEHHGPH</sequence>
<dbReference type="SUPFAM" id="SSF160240">
    <property type="entry name" value="Cation efflux protein cytoplasmic domain-like"/>
    <property type="match status" value="1"/>
</dbReference>